<dbReference type="EMBL" id="CM047901">
    <property type="protein sequence ID" value="KAJ0097948.1"/>
    <property type="molecule type" value="Genomic_DNA"/>
</dbReference>
<evidence type="ECO:0000313" key="1">
    <source>
        <dbReference type="EMBL" id="KAJ0097948.1"/>
    </source>
</evidence>
<protein>
    <submittedName>
        <fullName evidence="1">Uncharacterized protein</fullName>
    </submittedName>
</protein>
<comment type="caution">
    <text evidence="1">The sequence shown here is derived from an EMBL/GenBank/DDBJ whole genome shotgun (WGS) entry which is preliminary data.</text>
</comment>
<dbReference type="Proteomes" id="UP001164250">
    <property type="component" value="Chromosome 5"/>
</dbReference>
<reference evidence="2" key="1">
    <citation type="journal article" date="2023" name="G3 (Bethesda)">
        <title>Genome assembly and association tests identify interacting loci associated with vigor, precocity, and sex in interspecific pistachio rootstocks.</title>
        <authorList>
            <person name="Palmer W."/>
            <person name="Jacygrad E."/>
            <person name="Sagayaradj S."/>
            <person name="Cavanaugh K."/>
            <person name="Han R."/>
            <person name="Bertier L."/>
            <person name="Beede B."/>
            <person name="Kafkas S."/>
            <person name="Golino D."/>
            <person name="Preece J."/>
            <person name="Michelmore R."/>
        </authorList>
    </citation>
    <scope>NUCLEOTIDE SEQUENCE [LARGE SCALE GENOMIC DNA]</scope>
</reference>
<gene>
    <name evidence="1" type="ORF">Patl1_27612</name>
</gene>
<evidence type="ECO:0000313" key="2">
    <source>
        <dbReference type="Proteomes" id="UP001164250"/>
    </source>
</evidence>
<sequence length="403" mass="42916">MTPNNFLSVPVPERNCWQRLLQRIAQVQAENGENTRYKGTASPGYKKQEDGAAKDKANEITGQNPDANKEMKLKISNVQPEKSNGNHGVGEILKNKQENGSTSPAGKSKESPGIGGKKMDSSLRNALGSSHLDVNMKPIGKPDHLLQNKEEKFYGISKGKSSANPGVGDKKMDPKLSETFSNAVQDPAVKTGNSVKPDHLLQNKQENSYQSSAEKSSGSHGAGDKKVDPKLPESSASTIQEVKAKTSSSLIPGQTSQNNQESSYRVPTEKSSGSPGAGDKKVDPRMPGTLGSTIQDAKAKTDNSFVPAAVESLQKKAVEGLELETGRSLMATQAGNSYVNPVKKSKGSPEAEDRKTDFKLPETLGSSVQDANAKTGNSHVPGHLMQNKQENCNGSPGIGDKKL</sequence>
<proteinExistence type="predicted"/>
<accession>A0ACC1BG78</accession>
<keyword evidence="2" id="KW-1185">Reference proteome</keyword>
<name>A0ACC1BG78_9ROSI</name>
<organism evidence="1 2">
    <name type="scientific">Pistacia atlantica</name>
    <dbReference type="NCBI Taxonomy" id="434234"/>
    <lineage>
        <taxon>Eukaryota</taxon>
        <taxon>Viridiplantae</taxon>
        <taxon>Streptophyta</taxon>
        <taxon>Embryophyta</taxon>
        <taxon>Tracheophyta</taxon>
        <taxon>Spermatophyta</taxon>
        <taxon>Magnoliopsida</taxon>
        <taxon>eudicotyledons</taxon>
        <taxon>Gunneridae</taxon>
        <taxon>Pentapetalae</taxon>
        <taxon>rosids</taxon>
        <taxon>malvids</taxon>
        <taxon>Sapindales</taxon>
        <taxon>Anacardiaceae</taxon>
        <taxon>Pistacia</taxon>
    </lineage>
</organism>